<dbReference type="Proteomes" id="UP000244956">
    <property type="component" value="Unassembled WGS sequence"/>
</dbReference>
<keyword evidence="3" id="KW-1185">Reference proteome</keyword>
<keyword evidence="1" id="KW-0732">Signal</keyword>
<name>A0A2U2B8P6_9BACT</name>
<organism evidence="2 3">
    <name type="scientific">Marinilabilia rubra</name>
    <dbReference type="NCBI Taxonomy" id="2162893"/>
    <lineage>
        <taxon>Bacteria</taxon>
        <taxon>Pseudomonadati</taxon>
        <taxon>Bacteroidota</taxon>
        <taxon>Bacteroidia</taxon>
        <taxon>Marinilabiliales</taxon>
        <taxon>Marinilabiliaceae</taxon>
        <taxon>Marinilabilia</taxon>
    </lineage>
</organism>
<dbReference type="RefSeq" id="WP_109264422.1">
    <property type="nucleotide sequence ID" value="NZ_QEWP01000007.1"/>
</dbReference>
<dbReference type="AlphaFoldDB" id="A0A2U2B8P6"/>
<dbReference type="OrthoDB" id="1113697at2"/>
<evidence type="ECO:0008006" key="4">
    <source>
        <dbReference type="Google" id="ProtNLM"/>
    </source>
</evidence>
<evidence type="ECO:0000256" key="1">
    <source>
        <dbReference type="SAM" id="SignalP"/>
    </source>
</evidence>
<feature type="chain" id="PRO_5015576391" description="DUF3316 domain-containing protein" evidence="1">
    <location>
        <begin position="23"/>
        <end position="323"/>
    </location>
</feature>
<evidence type="ECO:0000313" key="3">
    <source>
        <dbReference type="Proteomes" id="UP000244956"/>
    </source>
</evidence>
<proteinExistence type="predicted"/>
<accession>A0A2U2B8P6</accession>
<comment type="caution">
    <text evidence="2">The sequence shown here is derived from an EMBL/GenBank/DDBJ whole genome shotgun (WGS) entry which is preliminary data.</text>
</comment>
<dbReference type="EMBL" id="QEWP01000007">
    <property type="protein sequence ID" value="PWD99438.1"/>
    <property type="molecule type" value="Genomic_DNA"/>
</dbReference>
<feature type="signal peptide" evidence="1">
    <location>
        <begin position="1"/>
        <end position="22"/>
    </location>
</feature>
<reference evidence="2 3" key="1">
    <citation type="submission" date="2018-05" db="EMBL/GenBank/DDBJ databases">
        <title>Marinilabilia rubrum sp. nov., isolated from saltern sediment.</title>
        <authorList>
            <person name="Zhang R."/>
        </authorList>
    </citation>
    <scope>NUCLEOTIDE SEQUENCE [LARGE SCALE GENOMIC DNA]</scope>
    <source>
        <strain evidence="2 3">WTE16</strain>
    </source>
</reference>
<sequence length="323" mass="36458">MNKVLIIWAFCGLFVFATPSQAQFWPFKKRSQVEKATEDLNKRKRAAGEGNMFNALRANDPALSDVRDDHIWAASTAATSYSKAGNISLSSPSRYGLTQGVELQSLIGLNFWAPNLFLKREISRERLWISSLHGIYSSFPGLRRVKKGKDTFLADSVAVTPLVLSIRNQLLLSRPFYDKMDCNPHQPYLILSAGFALDYGIPFDEGDAYLEDDHLYTPRSASYLGKGWLATFSLRVDWEIMTSLFGRGEIRAFSGEFPSRFAVEQQASAEFFLNRSLSVSGGFLTAFGNFGNHRFSVWPFVNLSLYFGKKQGRKRGLFGERMF</sequence>
<evidence type="ECO:0000313" key="2">
    <source>
        <dbReference type="EMBL" id="PWD99438.1"/>
    </source>
</evidence>
<gene>
    <name evidence="2" type="ORF">DDZ16_10545</name>
</gene>
<protein>
    <recommendedName>
        <fullName evidence="4">DUF3316 domain-containing protein</fullName>
    </recommendedName>
</protein>